<reference evidence="1 2" key="1">
    <citation type="submission" date="2013-11" db="EMBL/GenBank/DDBJ databases">
        <title>The Genome Sequence of Phytophthora parasitica CJ05E6.</title>
        <authorList>
            <consortium name="The Broad Institute Genomics Platform"/>
            <person name="Russ C."/>
            <person name="Tyler B."/>
            <person name="Panabieres F."/>
            <person name="Shan W."/>
            <person name="Tripathy S."/>
            <person name="Grunwald N."/>
            <person name="Machado M."/>
            <person name="Johnson C.S."/>
            <person name="Arredondo F."/>
            <person name="Hong C."/>
            <person name="Coffey M."/>
            <person name="Young S.K."/>
            <person name="Zeng Q."/>
            <person name="Gargeya S."/>
            <person name="Fitzgerald M."/>
            <person name="Abouelleil A."/>
            <person name="Alvarado L."/>
            <person name="Chapman S.B."/>
            <person name="Gainer-Dewar J."/>
            <person name="Goldberg J."/>
            <person name="Griggs A."/>
            <person name="Gujja S."/>
            <person name="Hansen M."/>
            <person name="Howarth C."/>
            <person name="Imamovic A."/>
            <person name="Ireland A."/>
            <person name="Larimer J."/>
            <person name="McCowan C."/>
            <person name="Murphy C."/>
            <person name="Pearson M."/>
            <person name="Poon T.W."/>
            <person name="Priest M."/>
            <person name="Roberts A."/>
            <person name="Saif S."/>
            <person name="Shea T."/>
            <person name="Sykes S."/>
            <person name="Wortman J."/>
            <person name="Nusbaum C."/>
            <person name="Birren B."/>
        </authorList>
    </citation>
    <scope>NUCLEOTIDE SEQUENCE [LARGE SCALE GENOMIC DNA]</scope>
    <source>
        <strain evidence="1 2">CJ05E6</strain>
    </source>
</reference>
<dbReference type="EMBL" id="KI670587">
    <property type="protein sequence ID" value="ETL49402.1"/>
    <property type="molecule type" value="Genomic_DNA"/>
</dbReference>
<proteinExistence type="predicted"/>
<protein>
    <recommendedName>
        <fullName evidence="3">DUF659 domain-containing protein</fullName>
    </recommendedName>
</protein>
<accession>W2JUD1</accession>
<dbReference type="AlphaFoldDB" id="W2JUD1"/>
<evidence type="ECO:0000313" key="1">
    <source>
        <dbReference type="EMBL" id="ETL49402.1"/>
    </source>
</evidence>
<organism evidence="1 2">
    <name type="scientific">Phytophthora nicotianae</name>
    <name type="common">Potato buckeye rot agent</name>
    <name type="synonym">Phytophthora parasitica</name>
    <dbReference type="NCBI Taxonomy" id="4792"/>
    <lineage>
        <taxon>Eukaryota</taxon>
        <taxon>Sar</taxon>
        <taxon>Stramenopiles</taxon>
        <taxon>Oomycota</taxon>
        <taxon>Peronosporomycetes</taxon>
        <taxon>Peronosporales</taxon>
        <taxon>Peronosporaceae</taxon>
        <taxon>Phytophthora</taxon>
    </lineage>
</organism>
<gene>
    <name evidence="1" type="ORF">L916_01099</name>
</gene>
<evidence type="ECO:0008006" key="3">
    <source>
        <dbReference type="Google" id="ProtNLM"/>
    </source>
</evidence>
<dbReference type="VEuPathDB" id="FungiDB:PPTG_00998"/>
<dbReference type="Proteomes" id="UP000053864">
    <property type="component" value="Unassembled WGS sequence"/>
</dbReference>
<sequence length="332" mass="37396">MLPDVDPPSASRIGGLSQDPIRNEVLVEDSIVSCLKCEKTIHTSGKTDVKRISYRITKKSLKLMWFNSTGKEFNKVSLHSLATALRIRYCSEETAVGSLLDGCYEDFCSVMTLKAANRSCTVLSTQWTNGSDSLDAPYFDSDIKCVMAKLPFVTVAAVVTDNTATTFLVWSKLVQKCPEVLFLLCIFNALHLVVKYLVQSLPWSGKLDENSSENTLQAFVTSQNFLCERNKEQNAKRCHPFDTVVTETFVKQLEKALAILRVLSTSKIFVRNPKLPTDVFRIFLELPEKFSELLIPVSELGKILNDRFTSHNQPYTWSQLIRGTPRSKLQAH</sequence>
<name>W2JUD1_PHYNI</name>
<evidence type="ECO:0000313" key="2">
    <source>
        <dbReference type="Proteomes" id="UP000053864"/>
    </source>
</evidence>